<evidence type="ECO:0008006" key="4">
    <source>
        <dbReference type="Google" id="ProtNLM"/>
    </source>
</evidence>
<dbReference type="AlphaFoldDB" id="A0AAF0TG21"/>
<proteinExistence type="predicted"/>
<gene>
    <name evidence="2" type="ORF">MTR67_012532</name>
</gene>
<organism evidence="2 3">
    <name type="scientific">Solanum verrucosum</name>
    <dbReference type="NCBI Taxonomy" id="315347"/>
    <lineage>
        <taxon>Eukaryota</taxon>
        <taxon>Viridiplantae</taxon>
        <taxon>Streptophyta</taxon>
        <taxon>Embryophyta</taxon>
        <taxon>Tracheophyta</taxon>
        <taxon>Spermatophyta</taxon>
        <taxon>Magnoliopsida</taxon>
        <taxon>eudicotyledons</taxon>
        <taxon>Gunneridae</taxon>
        <taxon>Pentapetalae</taxon>
        <taxon>asterids</taxon>
        <taxon>lamiids</taxon>
        <taxon>Solanales</taxon>
        <taxon>Solanaceae</taxon>
        <taxon>Solanoideae</taxon>
        <taxon>Solaneae</taxon>
        <taxon>Solanum</taxon>
    </lineage>
</organism>
<evidence type="ECO:0000313" key="2">
    <source>
        <dbReference type="EMBL" id="WMV19147.1"/>
    </source>
</evidence>
<evidence type="ECO:0000313" key="3">
    <source>
        <dbReference type="Proteomes" id="UP001234989"/>
    </source>
</evidence>
<feature type="region of interest" description="Disordered" evidence="1">
    <location>
        <begin position="92"/>
        <end position="112"/>
    </location>
</feature>
<keyword evidence="3" id="KW-1185">Reference proteome</keyword>
<dbReference type="Proteomes" id="UP001234989">
    <property type="component" value="Chromosome 3"/>
</dbReference>
<dbReference type="EMBL" id="CP133614">
    <property type="protein sequence ID" value="WMV19147.1"/>
    <property type="molecule type" value="Genomic_DNA"/>
</dbReference>
<reference evidence="2" key="1">
    <citation type="submission" date="2023-08" db="EMBL/GenBank/DDBJ databases">
        <title>A de novo genome assembly of Solanum verrucosum Schlechtendal, a Mexican diploid species geographically isolated from the other diploid A-genome species in potato relatives.</title>
        <authorList>
            <person name="Hosaka K."/>
        </authorList>
    </citation>
    <scope>NUCLEOTIDE SEQUENCE</scope>
    <source>
        <tissue evidence="2">Young leaves</tissue>
    </source>
</reference>
<evidence type="ECO:0000256" key="1">
    <source>
        <dbReference type="SAM" id="MobiDB-lite"/>
    </source>
</evidence>
<protein>
    <recommendedName>
        <fullName evidence="4">Retrotransposon gag domain-containing protein</fullName>
    </recommendedName>
</protein>
<name>A0AAF0TG21_SOLVR</name>
<sequence>MTVTDYSHRFNSFARYAPHIVRTIRSRVHHYVDGFLDHLIRDCKVASLSDDVDISCIQTFAQTTEDLSKRICDTRKDREQMGSVPSLVQGPQFNLYSQLGPGHSSGQPEGHR</sequence>
<accession>A0AAF0TG21</accession>